<dbReference type="GO" id="GO:0050660">
    <property type="term" value="F:flavin adenine dinucleotide binding"/>
    <property type="evidence" value="ECO:0007669"/>
    <property type="project" value="InterPro"/>
</dbReference>
<comment type="caution">
    <text evidence="2">The sequence shown here is derived from an EMBL/GenBank/DDBJ whole genome shotgun (WGS) entry which is preliminary data.</text>
</comment>
<dbReference type="VEuPathDB" id="FungiDB:PABG_04731"/>
<sequence>MAPSFSNGTCNPFYTPVSKLCTLGNYISLSQHARPHPDPYHPNFQRAFYCGANYPSLIRIKAKYDPQDVLYGGRTAVGPEKWMQREDGRLCRDVA</sequence>
<evidence type="ECO:0000313" key="2">
    <source>
        <dbReference type="EMBL" id="ODH12923.1"/>
    </source>
</evidence>
<evidence type="ECO:0000313" key="3">
    <source>
        <dbReference type="Proteomes" id="UP000242814"/>
    </source>
</evidence>
<feature type="domain" description="Berberine/berberine-like" evidence="1">
    <location>
        <begin position="38"/>
        <end position="69"/>
    </location>
</feature>
<dbReference type="AlphaFoldDB" id="A0A1D2J3Q7"/>
<organism evidence="2 3">
    <name type="scientific">Paracoccidioides brasiliensis</name>
    <dbReference type="NCBI Taxonomy" id="121759"/>
    <lineage>
        <taxon>Eukaryota</taxon>
        <taxon>Fungi</taxon>
        <taxon>Dikarya</taxon>
        <taxon>Ascomycota</taxon>
        <taxon>Pezizomycotina</taxon>
        <taxon>Eurotiomycetes</taxon>
        <taxon>Eurotiomycetidae</taxon>
        <taxon>Onygenales</taxon>
        <taxon>Ajellomycetaceae</taxon>
        <taxon>Paracoccidioides</taxon>
    </lineage>
</organism>
<accession>A0A1D2J3Q7</accession>
<protein>
    <recommendedName>
        <fullName evidence="1">Berberine/berberine-like domain-containing protein</fullName>
    </recommendedName>
</protein>
<reference evidence="2 3" key="1">
    <citation type="submission" date="2016-06" db="EMBL/GenBank/DDBJ databases">
        <authorList>
            <person name="Kjaerup R.B."/>
            <person name="Dalgaard T.S."/>
            <person name="Juul-Madsen H.R."/>
        </authorList>
    </citation>
    <scope>NUCLEOTIDE SEQUENCE [LARGE SCALE GENOMIC DNA]</scope>
    <source>
        <strain evidence="2 3">Pb300</strain>
    </source>
</reference>
<dbReference type="InterPro" id="IPR012951">
    <property type="entry name" value="BBE"/>
</dbReference>
<dbReference type="GO" id="GO:0016491">
    <property type="term" value="F:oxidoreductase activity"/>
    <property type="evidence" value="ECO:0007669"/>
    <property type="project" value="InterPro"/>
</dbReference>
<dbReference type="Pfam" id="PF08031">
    <property type="entry name" value="BBE"/>
    <property type="match status" value="1"/>
</dbReference>
<name>A0A1D2J3Q7_PARBR</name>
<dbReference type="EMBL" id="LZYO01000672">
    <property type="protein sequence ID" value="ODH12923.1"/>
    <property type="molecule type" value="Genomic_DNA"/>
</dbReference>
<proteinExistence type="predicted"/>
<dbReference type="Proteomes" id="UP000242814">
    <property type="component" value="Unassembled WGS sequence"/>
</dbReference>
<evidence type="ECO:0000259" key="1">
    <source>
        <dbReference type="Pfam" id="PF08031"/>
    </source>
</evidence>
<dbReference type="VEuPathDB" id="FungiDB:PADG_05355"/>
<gene>
    <name evidence="2" type="ORF">ACO22_07777</name>
</gene>